<feature type="transmembrane region" description="Helical" evidence="6">
    <location>
        <begin position="181"/>
        <end position="201"/>
    </location>
</feature>
<feature type="transmembrane region" description="Helical" evidence="6">
    <location>
        <begin position="119"/>
        <end position="139"/>
    </location>
</feature>
<evidence type="ECO:0000256" key="6">
    <source>
        <dbReference type="SAM" id="Phobius"/>
    </source>
</evidence>
<dbReference type="InterPro" id="IPR050833">
    <property type="entry name" value="Poly_Biosynth_Transport"/>
</dbReference>
<organism evidence="7 8">
    <name type="scientific">Nocardioides marmoribigeumensis</name>
    <dbReference type="NCBI Taxonomy" id="433649"/>
    <lineage>
        <taxon>Bacteria</taxon>
        <taxon>Bacillati</taxon>
        <taxon>Actinomycetota</taxon>
        <taxon>Actinomycetes</taxon>
        <taxon>Propionibacteriales</taxon>
        <taxon>Nocardioidaceae</taxon>
        <taxon>Nocardioides</taxon>
    </lineage>
</organism>
<evidence type="ECO:0000256" key="4">
    <source>
        <dbReference type="ARBA" id="ARBA00022989"/>
    </source>
</evidence>
<evidence type="ECO:0000256" key="3">
    <source>
        <dbReference type="ARBA" id="ARBA00022692"/>
    </source>
</evidence>
<dbReference type="InterPro" id="IPR002797">
    <property type="entry name" value="Polysacc_synth"/>
</dbReference>
<protein>
    <submittedName>
        <fullName evidence="7">O-antigen/teichoic acid export membrane protein</fullName>
    </submittedName>
</protein>
<comment type="subcellular location">
    <subcellularLocation>
        <location evidence="1">Cell membrane</location>
        <topology evidence="1">Multi-pass membrane protein</topology>
    </subcellularLocation>
</comment>
<dbReference type="EMBL" id="JAVDYG010000001">
    <property type="protein sequence ID" value="MDR7361217.1"/>
    <property type="molecule type" value="Genomic_DNA"/>
</dbReference>
<evidence type="ECO:0000256" key="5">
    <source>
        <dbReference type="ARBA" id="ARBA00023136"/>
    </source>
</evidence>
<keyword evidence="2" id="KW-1003">Cell membrane</keyword>
<evidence type="ECO:0000313" key="8">
    <source>
        <dbReference type="Proteomes" id="UP001183648"/>
    </source>
</evidence>
<feature type="transmembrane region" description="Helical" evidence="6">
    <location>
        <begin position="94"/>
        <end position="113"/>
    </location>
</feature>
<reference evidence="7 8" key="1">
    <citation type="submission" date="2023-07" db="EMBL/GenBank/DDBJ databases">
        <title>Sequencing the genomes of 1000 actinobacteria strains.</title>
        <authorList>
            <person name="Klenk H.-P."/>
        </authorList>
    </citation>
    <scope>NUCLEOTIDE SEQUENCE [LARGE SCALE GENOMIC DNA]</scope>
    <source>
        <strain evidence="7 8">DSM 19426</strain>
    </source>
</reference>
<feature type="transmembrane region" description="Helical" evidence="6">
    <location>
        <begin position="151"/>
        <end position="175"/>
    </location>
</feature>
<dbReference type="Pfam" id="PF01943">
    <property type="entry name" value="Polysacc_synt"/>
    <property type="match status" value="1"/>
</dbReference>
<proteinExistence type="predicted"/>
<comment type="caution">
    <text evidence="7">The sequence shown here is derived from an EMBL/GenBank/DDBJ whole genome shotgun (WGS) entry which is preliminary data.</text>
</comment>
<dbReference type="Proteomes" id="UP001183648">
    <property type="component" value="Unassembled WGS sequence"/>
</dbReference>
<feature type="transmembrane region" description="Helical" evidence="6">
    <location>
        <begin position="294"/>
        <end position="316"/>
    </location>
</feature>
<keyword evidence="8" id="KW-1185">Reference proteome</keyword>
<gene>
    <name evidence="7" type="ORF">J2S63_000770</name>
</gene>
<evidence type="ECO:0000256" key="1">
    <source>
        <dbReference type="ARBA" id="ARBA00004651"/>
    </source>
</evidence>
<keyword evidence="5 6" id="KW-0472">Membrane</keyword>
<feature type="transmembrane region" description="Helical" evidence="6">
    <location>
        <begin position="233"/>
        <end position="252"/>
    </location>
</feature>
<evidence type="ECO:0000313" key="7">
    <source>
        <dbReference type="EMBL" id="MDR7361217.1"/>
    </source>
</evidence>
<feature type="transmembrane region" description="Helical" evidence="6">
    <location>
        <begin position="336"/>
        <end position="357"/>
    </location>
</feature>
<dbReference type="PANTHER" id="PTHR30250">
    <property type="entry name" value="PST FAMILY PREDICTED COLANIC ACID TRANSPORTER"/>
    <property type="match status" value="1"/>
</dbReference>
<name>A0ABU2BRE0_9ACTN</name>
<accession>A0ABU2BRE0</accession>
<dbReference type="PANTHER" id="PTHR30250:SF11">
    <property type="entry name" value="O-ANTIGEN TRANSPORTER-RELATED"/>
    <property type="match status" value="1"/>
</dbReference>
<feature type="transmembrane region" description="Helical" evidence="6">
    <location>
        <begin position="45"/>
        <end position="65"/>
    </location>
</feature>
<feature type="transmembrane region" description="Helical" evidence="6">
    <location>
        <begin position="12"/>
        <end position="33"/>
    </location>
</feature>
<feature type="transmembrane region" description="Helical" evidence="6">
    <location>
        <begin position="364"/>
        <end position="382"/>
    </location>
</feature>
<feature type="transmembrane region" description="Helical" evidence="6">
    <location>
        <begin position="388"/>
        <end position="406"/>
    </location>
</feature>
<keyword evidence="4 6" id="KW-1133">Transmembrane helix</keyword>
<keyword evidence="3 6" id="KW-0812">Transmembrane</keyword>
<feature type="transmembrane region" description="Helical" evidence="6">
    <location>
        <begin position="258"/>
        <end position="282"/>
    </location>
</feature>
<sequence>MMSTRPRLPSWLTGSGVIAIGMGVMNLGTYGFTLLAARLLGPKEYGALAALMGLMLVTAVVQLGLQATAARRVSTHPHRLEETEAEVVRASWKAAWALVGITVVTSPLVVLLLEPGGPLGGYAAALLLAASCLPLTLMGAQAGLLQGERRWYSLATVYAAVGLGRVLLGLGGMVWREDVTGAMVGVTLGNVVPTLIGWVALRRRVPAPSAAPEHESPEPATGVLTEVAHNSHALLAFFALTNTDVILARILFDKHDSGLYAGGLILAKAVLFLPQFVVVIAFPNMNDPAVRRRMEISALGVVLAMGLVATAGAGMLRSLAVVFVGGPEYADLEPAIWAFAAIGTLWAMEQLMVYSTVARQSRRSVGVIWLGLVALVVLAQPAHTVAHLLEVVAAVHVVVLGVLVVLSQTAHRRHRPTAVDPGADAPAPPAP</sequence>
<evidence type="ECO:0000256" key="2">
    <source>
        <dbReference type="ARBA" id="ARBA00022475"/>
    </source>
</evidence>